<name>A0A9Q5I1N6_SANBA</name>
<evidence type="ECO:0000313" key="2">
    <source>
        <dbReference type="Proteomes" id="UP000757232"/>
    </source>
</evidence>
<organism evidence="1 2">
    <name type="scientific">Sanghuangporus baumii</name>
    <name type="common">Phellinus baumii</name>
    <dbReference type="NCBI Taxonomy" id="108892"/>
    <lineage>
        <taxon>Eukaryota</taxon>
        <taxon>Fungi</taxon>
        <taxon>Dikarya</taxon>
        <taxon>Basidiomycota</taxon>
        <taxon>Agaricomycotina</taxon>
        <taxon>Agaricomycetes</taxon>
        <taxon>Hymenochaetales</taxon>
        <taxon>Hymenochaetaceae</taxon>
        <taxon>Sanghuangporus</taxon>
    </lineage>
</organism>
<reference evidence="1" key="1">
    <citation type="submission" date="2016-06" db="EMBL/GenBank/DDBJ databases">
        <title>Draft Genome sequence of the fungus Inonotus baumii.</title>
        <authorList>
            <person name="Zhu H."/>
            <person name="Lin W."/>
        </authorList>
    </citation>
    <scope>NUCLEOTIDE SEQUENCE</scope>
    <source>
        <strain evidence="1">821</strain>
    </source>
</reference>
<keyword evidence="2" id="KW-1185">Reference proteome</keyword>
<gene>
    <name evidence="1" type="ORF">A7U60_g2721</name>
</gene>
<dbReference type="EMBL" id="LNZH02000142">
    <property type="protein sequence ID" value="OCB90057.1"/>
    <property type="molecule type" value="Genomic_DNA"/>
</dbReference>
<evidence type="ECO:0000313" key="1">
    <source>
        <dbReference type="EMBL" id="OCB90057.1"/>
    </source>
</evidence>
<comment type="caution">
    <text evidence="1">The sequence shown here is derived from an EMBL/GenBank/DDBJ whole genome shotgun (WGS) entry which is preliminary data.</text>
</comment>
<sequence length="574" mass="65321">MDYSPHLAATALALPATFIAWRLLGSFLDKSFTRKFTVLHDLDKLGPAHARPDEKRIRGTVVICGGSIAGLWSALVAADHFENVLIIEPEAWVFTEEGKSNTYDRNGVYIEDSREHARSRVAQYNAHHAFQPIALEALRKYFPSIDDEIRRTNGIISDYEVNCHCHGRHFMALPRQEFPDGKQPKCFFMSRELYERLLRRLVLNYSDRIRIKIGTVTNLDADPADLMTISSVSVRLPDGDMEDIPATLVIDCTGGTQAGFKWLRRIATDPMNSEGLQRYTPSGAIPWDDLRLAYNTAQKYIRFRWHIPEEARGRLPIPGGYNNVPWMYTYFPVPGKEQKLFMFSRIEGHRIDMSFGGWGEPPLPTDLSEIPDWFRDLGKDHHKPPDWVYPFVESLMEQKDKVEIATGRYPSLSWIRYEKAPYVPHNFIAIGDSVLQPNPTYGQGCSKATIGAVALDAMLKTLPFAESTKIPPNFGRDFFIMHADKIQGVWDGTKPTDYQFPTTIPSKGEKLSDEWLMGGLGNIVMELAGLDKEVDAVLYKVRFFMAPQTALMTPYMMSKILLFQLRKKLGFIRS</sequence>
<dbReference type="AlphaFoldDB" id="A0A9Q5I1N6"/>
<proteinExistence type="predicted"/>
<dbReference type="SUPFAM" id="SSF51905">
    <property type="entry name" value="FAD/NAD(P)-binding domain"/>
    <property type="match status" value="1"/>
</dbReference>
<dbReference type="OrthoDB" id="10051892at2759"/>
<accession>A0A9Q5I1N6</accession>
<protein>
    <submittedName>
        <fullName evidence="1">Uncharacterized protein</fullName>
    </submittedName>
</protein>
<dbReference type="InterPro" id="IPR036188">
    <property type="entry name" value="FAD/NAD-bd_sf"/>
</dbReference>
<dbReference type="Gene3D" id="3.50.50.60">
    <property type="entry name" value="FAD/NAD(P)-binding domain"/>
    <property type="match status" value="1"/>
</dbReference>
<dbReference type="Proteomes" id="UP000757232">
    <property type="component" value="Unassembled WGS sequence"/>
</dbReference>